<dbReference type="EMBL" id="CP046173">
    <property type="protein sequence ID" value="QIS17380.1"/>
    <property type="molecule type" value="Genomic_DNA"/>
</dbReference>
<proteinExistence type="predicted"/>
<feature type="transmembrane region" description="Helical" evidence="2">
    <location>
        <begin position="87"/>
        <end position="112"/>
    </location>
</feature>
<dbReference type="InterPro" id="IPR025403">
    <property type="entry name" value="TgpA-like_C"/>
</dbReference>
<keyword evidence="2" id="KW-0472">Membrane</keyword>
<dbReference type="Pfam" id="PF13559">
    <property type="entry name" value="DUF4129"/>
    <property type="match status" value="1"/>
</dbReference>
<evidence type="ECO:0000256" key="2">
    <source>
        <dbReference type="SAM" id="Phobius"/>
    </source>
</evidence>
<dbReference type="Proteomes" id="UP000500953">
    <property type="component" value="Chromosome"/>
</dbReference>
<protein>
    <submittedName>
        <fullName evidence="4">DUF4129 domain-containing protein</fullName>
    </submittedName>
</protein>
<feature type="transmembrane region" description="Helical" evidence="2">
    <location>
        <begin position="151"/>
        <end position="174"/>
    </location>
</feature>
<feature type="domain" description="Protein-glutamine gamma-glutamyltransferase-like C-terminal" evidence="3">
    <location>
        <begin position="223"/>
        <end position="293"/>
    </location>
</feature>
<dbReference type="RefSeq" id="WP_167484782.1">
    <property type="nucleotide sequence ID" value="NZ_CP046173.1"/>
</dbReference>
<evidence type="ECO:0000313" key="4">
    <source>
        <dbReference type="EMBL" id="QIS17380.1"/>
    </source>
</evidence>
<feature type="transmembrane region" description="Helical" evidence="2">
    <location>
        <begin position="37"/>
        <end position="60"/>
    </location>
</feature>
<evidence type="ECO:0000256" key="1">
    <source>
        <dbReference type="SAM" id="MobiDB-lite"/>
    </source>
</evidence>
<feature type="region of interest" description="Disordered" evidence="1">
    <location>
        <begin position="117"/>
        <end position="142"/>
    </location>
</feature>
<organism evidence="4 5">
    <name type="scientific">Nocardia terpenica</name>
    <dbReference type="NCBI Taxonomy" id="455432"/>
    <lineage>
        <taxon>Bacteria</taxon>
        <taxon>Bacillati</taxon>
        <taxon>Actinomycetota</taxon>
        <taxon>Actinomycetes</taxon>
        <taxon>Mycobacteriales</taxon>
        <taxon>Nocardiaceae</taxon>
        <taxon>Nocardia</taxon>
    </lineage>
</organism>
<reference evidence="4 5" key="1">
    <citation type="journal article" date="2019" name="ACS Chem. Biol.">
        <title>Identification and Mobilization of a Cryptic Antibiotic Biosynthesis Gene Locus from a Human-Pathogenic Nocardia Isolate.</title>
        <authorList>
            <person name="Herisse M."/>
            <person name="Ishida K."/>
            <person name="Porter J.L."/>
            <person name="Howden B."/>
            <person name="Hertweck C."/>
            <person name="Stinear T.P."/>
            <person name="Pidot S.J."/>
        </authorList>
    </citation>
    <scope>NUCLEOTIDE SEQUENCE [LARGE SCALE GENOMIC DNA]</scope>
    <source>
        <strain evidence="4 5">AUSMDU00012715</strain>
    </source>
</reference>
<evidence type="ECO:0000313" key="5">
    <source>
        <dbReference type="Proteomes" id="UP000500953"/>
    </source>
</evidence>
<accession>A0A6G9YW43</accession>
<keyword evidence="2" id="KW-0812">Transmembrane</keyword>
<keyword evidence="2" id="KW-1133">Transmembrane helix</keyword>
<gene>
    <name evidence="4" type="ORF">F6W96_02695</name>
</gene>
<evidence type="ECO:0000259" key="3">
    <source>
        <dbReference type="Pfam" id="PF13559"/>
    </source>
</evidence>
<dbReference type="AlphaFoldDB" id="A0A6G9YW43"/>
<name>A0A6G9YW43_9NOCA</name>
<sequence length="304" mass="31490">MAIPRVIGPIALLLLAVLALRGFVPGTGGPHAVSPPSVVTVALMPVLSLVSVVILLAGVMTSHHRLPLAMPDREPERARSAGLSGRAMLLVLAVLAVTALVAAFVWVVYLLAGHGASPAERSPAATVTARPTEIPSPTPLPAAPELTGRTLLLVGAAAVALVATAVIGLVVAALGTRRAAAPGPDPASPAAAEPPVSLAEVAEMGLAAMMASGRDARLAVISCYIAMERGLAQAREVAPLISDTPSEVLARAFERGALHDASARELVALFEEARFSPHSMLEWQRMRAEQLLRIVLKDLRGERL</sequence>